<keyword evidence="5" id="KW-0808">Transferase</keyword>
<dbReference type="InterPro" id="IPR004358">
    <property type="entry name" value="Sig_transdc_His_kin-like_C"/>
</dbReference>
<dbReference type="InterPro" id="IPR036890">
    <property type="entry name" value="HATPase_C_sf"/>
</dbReference>
<name>A0A7C9LKK1_9DEIO</name>
<keyword evidence="12" id="KW-1185">Reference proteome</keyword>
<feature type="domain" description="Histidine kinase" evidence="9">
    <location>
        <begin position="315"/>
        <end position="529"/>
    </location>
</feature>
<evidence type="ECO:0000256" key="8">
    <source>
        <dbReference type="SAM" id="Phobius"/>
    </source>
</evidence>
<evidence type="ECO:0000259" key="10">
    <source>
        <dbReference type="PROSITE" id="PS50885"/>
    </source>
</evidence>
<dbReference type="CDD" id="cd06225">
    <property type="entry name" value="HAMP"/>
    <property type="match status" value="1"/>
</dbReference>
<evidence type="ECO:0000313" key="12">
    <source>
        <dbReference type="Proteomes" id="UP000483286"/>
    </source>
</evidence>
<dbReference type="FunFam" id="3.30.565.10:FF:000006">
    <property type="entry name" value="Sensor histidine kinase WalK"/>
    <property type="match status" value="1"/>
</dbReference>
<dbReference type="SUPFAM" id="SSF158472">
    <property type="entry name" value="HAMP domain-like"/>
    <property type="match status" value="1"/>
</dbReference>
<dbReference type="Gene3D" id="6.10.340.10">
    <property type="match status" value="1"/>
</dbReference>
<protein>
    <recommendedName>
        <fullName evidence="3">histidine kinase</fullName>
        <ecNumber evidence="3">2.7.13.3</ecNumber>
    </recommendedName>
</protein>
<dbReference type="SUPFAM" id="SSF55874">
    <property type="entry name" value="ATPase domain of HSP90 chaperone/DNA topoisomerase II/histidine kinase"/>
    <property type="match status" value="1"/>
</dbReference>
<evidence type="ECO:0000256" key="3">
    <source>
        <dbReference type="ARBA" id="ARBA00012438"/>
    </source>
</evidence>
<keyword evidence="8" id="KW-0812">Transmembrane</keyword>
<dbReference type="SMART" id="SM00304">
    <property type="entry name" value="HAMP"/>
    <property type="match status" value="1"/>
</dbReference>
<dbReference type="EC" id="2.7.13.3" evidence="3"/>
<dbReference type="InterPro" id="IPR007891">
    <property type="entry name" value="CHASE3"/>
</dbReference>
<dbReference type="InterPro" id="IPR003661">
    <property type="entry name" value="HisK_dim/P_dom"/>
</dbReference>
<dbReference type="GO" id="GO:0000156">
    <property type="term" value="F:phosphorelay response regulator activity"/>
    <property type="evidence" value="ECO:0007669"/>
    <property type="project" value="TreeGrafter"/>
</dbReference>
<keyword evidence="6" id="KW-0418">Kinase</keyword>
<dbReference type="Proteomes" id="UP000483286">
    <property type="component" value="Unassembled WGS sequence"/>
</dbReference>
<sequence length="535" mass="58244">MSALPPGSAELLPGAAARPQAPAVPLGPGPAEPLWSFLLRPLVLPFALLLGVGGAVVYGVERNDQALRSVLDAQARTQLISDLTQQVAVMENGQRGFVITGQDEFLAPYQEGQATFQAAAYALQDLAVTEMQRTNLAKVQALVGRWQQEAALPEMDARRESLDRAAARVSNGVGRDILNEAREVLAVMQRNETVRQAEATRQSQATLSAVRWISVAGLALGLTLLTVTALRVARTVTRTLRELNDGAQSIARGEYDRRLPPAPVQELSLLGSQFNAMAGAVQDREDQLRRAAHALEQTNTQLERSNRELEQFAYVASHDLQEPLRTIGSYTELLARRYSGQLDERADRYIAFTTAATQRLKTLIQDLLAYSRVRRAERTFAPVDTARLAAQLVEDMQTQIETTGARVTVGPLPTLETNPELLRHALQNLLGNALKFSAPDRAPQVGLTATAEPERWVFHVQDNGIGIAPEYHERIFGVFQRLHGMDEYAGSGIGLAVTRSAAEQLGGELWVDSTPGQGSTFHLALPLTPPTGVVP</sequence>
<dbReference type="InterPro" id="IPR050351">
    <property type="entry name" value="BphY/WalK/GraS-like"/>
</dbReference>
<feature type="domain" description="HAMP" evidence="10">
    <location>
        <begin position="234"/>
        <end position="286"/>
    </location>
</feature>
<dbReference type="PRINTS" id="PR00344">
    <property type="entry name" value="BCTRLSENSOR"/>
</dbReference>
<dbReference type="SMART" id="SM00388">
    <property type="entry name" value="HisKA"/>
    <property type="match status" value="1"/>
</dbReference>
<feature type="transmembrane region" description="Helical" evidence="8">
    <location>
        <begin position="42"/>
        <end position="60"/>
    </location>
</feature>
<dbReference type="InterPro" id="IPR003660">
    <property type="entry name" value="HAMP_dom"/>
</dbReference>
<dbReference type="PROSITE" id="PS50109">
    <property type="entry name" value="HIS_KIN"/>
    <property type="match status" value="1"/>
</dbReference>
<evidence type="ECO:0000256" key="6">
    <source>
        <dbReference type="ARBA" id="ARBA00022777"/>
    </source>
</evidence>
<evidence type="ECO:0000256" key="7">
    <source>
        <dbReference type="SAM" id="Coils"/>
    </source>
</evidence>
<dbReference type="Gene3D" id="3.30.565.10">
    <property type="entry name" value="Histidine kinase-like ATPase, C-terminal domain"/>
    <property type="match status" value="1"/>
</dbReference>
<reference evidence="11 12" key="1">
    <citation type="submission" date="2019-12" db="EMBL/GenBank/DDBJ databases">
        <title>Deinococcus sp. HMF7620 Genome sequencing and assembly.</title>
        <authorList>
            <person name="Kang H."/>
            <person name="Kim H."/>
            <person name="Joh K."/>
        </authorList>
    </citation>
    <scope>NUCLEOTIDE SEQUENCE [LARGE SCALE GENOMIC DNA]</scope>
    <source>
        <strain evidence="11 12">HMF7620</strain>
    </source>
</reference>
<dbReference type="CDD" id="cd00082">
    <property type="entry name" value="HisKA"/>
    <property type="match status" value="1"/>
</dbReference>
<proteinExistence type="predicted"/>
<evidence type="ECO:0000256" key="1">
    <source>
        <dbReference type="ARBA" id="ARBA00000085"/>
    </source>
</evidence>
<comment type="catalytic activity">
    <reaction evidence="1">
        <text>ATP + protein L-histidine = ADP + protein N-phospho-L-histidine.</text>
        <dbReference type="EC" id="2.7.13.3"/>
    </reaction>
</comment>
<keyword evidence="8" id="KW-1133">Transmembrane helix</keyword>
<dbReference type="Gene3D" id="1.10.287.130">
    <property type="match status" value="1"/>
</dbReference>
<dbReference type="GO" id="GO:0016020">
    <property type="term" value="C:membrane"/>
    <property type="evidence" value="ECO:0007669"/>
    <property type="project" value="UniProtKB-SubCell"/>
</dbReference>
<dbReference type="PANTHER" id="PTHR42878">
    <property type="entry name" value="TWO-COMPONENT HISTIDINE KINASE"/>
    <property type="match status" value="1"/>
</dbReference>
<evidence type="ECO:0000313" key="11">
    <source>
        <dbReference type="EMBL" id="MVN85877.1"/>
    </source>
</evidence>
<dbReference type="Pfam" id="PF02518">
    <property type="entry name" value="HATPase_c"/>
    <property type="match status" value="1"/>
</dbReference>
<organism evidence="11 12">
    <name type="scientific">Deinococcus arboris</name>
    <dbReference type="NCBI Taxonomy" id="2682977"/>
    <lineage>
        <taxon>Bacteria</taxon>
        <taxon>Thermotogati</taxon>
        <taxon>Deinococcota</taxon>
        <taxon>Deinococci</taxon>
        <taxon>Deinococcales</taxon>
        <taxon>Deinococcaceae</taxon>
        <taxon>Deinococcus</taxon>
    </lineage>
</organism>
<dbReference type="AlphaFoldDB" id="A0A7C9LKK1"/>
<feature type="transmembrane region" description="Helical" evidence="8">
    <location>
        <begin position="209"/>
        <end position="230"/>
    </location>
</feature>
<dbReference type="GO" id="GO:0030295">
    <property type="term" value="F:protein kinase activator activity"/>
    <property type="evidence" value="ECO:0007669"/>
    <property type="project" value="TreeGrafter"/>
</dbReference>
<feature type="coiled-coil region" evidence="7">
    <location>
        <begin position="285"/>
        <end position="312"/>
    </location>
</feature>
<dbReference type="CDD" id="cd19410">
    <property type="entry name" value="HK9-like_sensor"/>
    <property type="match status" value="1"/>
</dbReference>
<gene>
    <name evidence="11" type="ORF">GO986_03760</name>
</gene>
<keyword evidence="8" id="KW-0472">Membrane</keyword>
<dbReference type="PROSITE" id="PS50885">
    <property type="entry name" value="HAMP"/>
    <property type="match status" value="1"/>
</dbReference>
<accession>A0A7C9LKK1</accession>
<dbReference type="InterPro" id="IPR005467">
    <property type="entry name" value="His_kinase_dom"/>
</dbReference>
<dbReference type="EMBL" id="WQLB01000003">
    <property type="protein sequence ID" value="MVN85877.1"/>
    <property type="molecule type" value="Genomic_DNA"/>
</dbReference>
<comment type="subcellular location">
    <subcellularLocation>
        <location evidence="2">Membrane</location>
    </subcellularLocation>
</comment>
<dbReference type="PANTHER" id="PTHR42878:SF15">
    <property type="entry name" value="BACTERIOPHYTOCHROME"/>
    <property type="match status" value="1"/>
</dbReference>
<dbReference type="InterPro" id="IPR003594">
    <property type="entry name" value="HATPase_dom"/>
</dbReference>
<dbReference type="GO" id="GO:0007234">
    <property type="term" value="P:osmosensory signaling via phosphorelay pathway"/>
    <property type="evidence" value="ECO:0007669"/>
    <property type="project" value="TreeGrafter"/>
</dbReference>
<dbReference type="InterPro" id="IPR036097">
    <property type="entry name" value="HisK_dim/P_sf"/>
</dbReference>
<comment type="caution">
    <text evidence="11">The sequence shown here is derived from an EMBL/GenBank/DDBJ whole genome shotgun (WGS) entry which is preliminary data.</text>
</comment>
<keyword evidence="7" id="KW-0175">Coiled coil</keyword>
<dbReference type="RefSeq" id="WP_157457922.1">
    <property type="nucleotide sequence ID" value="NZ_WQLB01000003.1"/>
</dbReference>
<dbReference type="SUPFAM" id="SSF47384">
    <property type="entry name" value="Homodimeric domain of signal transducing histidine kinase"/>
    <property type="match status" value="1"/>
</dbReference>
<dbReference type="Pfam" id="PF00512">
    <property type="entry name" value="HisKA"/>
    <property type="match status" value="1"/>
</dbReference>
<dbReference type="Pfam" id="PF05227">
    <property type="entry name" value="CHASE3"/>
    <property type="match status" value="1"/>
</dbReference>
<evidence type="ECO:0000256" key="5">
    <source>
        <dbReference type="ARBA" id="ARBA00022679"/>
    </source>
</evidence>
<dbReference type="GO" id="GO:0000155">
    <property type="term" value="F:phosphorelay sensor kinase activity"/>
    <property type="evidence" value="ECO:0007669"/>
    <property type="project" value="InterPro"/>
</dbReference>
<keyword evidence="4" id="KW-0597">Phosphoprotein</keyword>
<dbReference type="SMART" id="SM00387">
    <property type="entry name" value="HATPase_c"/>
    <property type="match status" value="1"/>
</dbReference>
<evidence type="ECO:0000259" key="9">
    <source>
        <dbReference type="PROSITE" id="PS50109"/>
    </source>
</evidence>
<evidence type="ECO:0000256" key="4">
    <source>
        <dbReference type="ARBA" id="ARBA00022553"/>
    </source>
</evidence>
<dbReference type="Pfam" id="PF00672">
    <property type="entry name" value="HAMP"/>
    <property type="match status" value="1"/>
</dbReference>
<evidence type="ECO:0000256" key="2">
    <source>
        <dbReference type="ARBA" id="ARBA00004370"/>
    </source>
</evidence>